<evidence type="ECO:0000313" key="1">
    <source>
        <dbReference type="EMBL" id="KAJ4939598.1"/>
    </source>
</evidence>
<organism evidence="1 2">
    <name type="scientific">Pogonophryne albipinna</name>
    <dbReference type="NCBI Taxonomy" id="1090488"/>
    <lineage>
        <taxon>Eukaryota</taxon>
        <taxon>Metazoa</taxon>
        <taxon>Chordata</taxon>
        <taxon>Craniata</taxon>
        <taxon>Vertebrata</taxon>
        <taxon>Euteleostomi</taxon>
        <taxon>Actinopterygii</taxon>
        <taxon>Neopterygii</taxon>
        <taxon>Teleostei</taxon>
        <taxon>Neoteleostei</taxon>
        <taxon>Acanthomorphata</taxon>
        <taxon>Eupercaria</taxon>
        <taxon>Perciformes</taxon>
        <taxon>Notothenioidei</taxon>
        <taxon>Pogonophryne</taxon>
    </lineage>
</organism>
<reference evidence="1" key="1">
    <citation type="submission" date="2022-11" db="EMBL/GenBank/DDBJ databases">
        <title>Chromosome-level genome of Pogonophryne albipinna.</title>
        <authorList>
            <person name="Jo E."/>
        </authorList>
    </citation>
    <scope>NUCLEOTIDE SEQUENCE</scope>
    <source>
        <strain evidence="1">SGF0006</strain>
        <tissue evidence="1">Muscle</tissue>
    </source>
</reference>
<name>A0AAD6FN25_9TELE</name>
<dbReference type="AlphaFoldDB" id="A0AAD6FN25"/>
<protein>
    <submittedName>
        <fullName evidence="1">Uncharacterized protein</fullName>
    </submittedName>
</protein>
<accession>A0AAD6FN25</accession>
<dbReference type="Proteomes" id="UP001219934">
    <property type="component" value="Unassembled WGS sequence"/>
</dbReference>
<feature type="non-terminal residue" evidence="1">
    <location>
        <position position="105"/>
    </location>
</feature>
<dbReference type="EMBL" id="JAPTMU010000008">
    <property type="protein sequence ID" value="KAJ4939598.1"/>
    <property type="molecule type" value="Genomic_DNA"/>
</dbReference>
<proteinExistence type="predicted"/>
<keyword evidence="2" id="KW-1185">Reference proteome</keyword>
<evidence type="ECO:0000313" key="2">
    <source>
        <dbReference type="Proteomes" id="UP001219934"/>
    </source>
</evidence>
<gene>
    <name evidence="1" type="ORF">JOQ06_029042</name>
</gene>
<sequence>MEGTHHLWLCPLSSGRIYRHVWQSPVSMLAAALRGGLAAGEGESEIDEGLWGFRVKTAHLPAAPFYLQFGILCSSPVSSSCQSVCCSGAASPCRSITTWPNSNAF</sequence>
<comment type="caution">
    <text evidence="1">The sequence shown here is derived from an EMBL/GenBank/DDBJ whole genome shotgun (WGS) entry which is preliminary data.</text>
</comment>